<feature type="compositionally biased region" description="Low complexity" evidence="1">
    <location>
        <begin position="63"/>
        <end position="79"/>
    </location>
</feature>
<proteinExistence type="predicted"/>
<reference evidence="2" key="1">
    <citation type="submission" date="2022-09" db="EMBL/GenBank/DDBJ databases">
        <title>Fusarium specimens isolated from Avocado Roots.</title>
        <authorList>
            <person name="Stajich J."/>
            <person name="Roper C."/>
            <person name="Heimlech-Rivalta G."/>
        </authorList>
    </citation>
    <scope>NUCLEOTIDE SEQUENCE</scope>
    <source>
        <strain evidence="2">A02</strain>
    </source>
</reference>
<name>A0A9W8RJ68_9HYPO</name>
<accession>A0A9W8RJ68</accession>
<gene>
    <name evidence="2" type="ORF">NW755_000396</name>
</gene>
<evidence type="ECO:0000256" key="1">
    <source>
        <dbReference type="SAM" id="MobiDB-lite"/>
    </source>
</evidence>
<dbReference type="EMBL" id="JAOQAV010000001">
    <property type="protein sequence ID" value="KAJ4197699.1"/>
    <property type="molecule type" value="Genomic_DNA"/>
</dbReference>
<dbReference type="Proteomes" id="UP001152087">
    <property type="component" value="Unassembled WGS sequence"/>
</dbReference>
<feature type="region of interest" description="Disordered" evidence="1">
    <location>
        <begin position="50"/>
        <end position="84"/>
    </location>
</feature>
<protein>
    <submittedName>
        <fullName evidence="2">Uncharacterized protein</fullName>
    </submittedName>
</protein>
<keyword evidence="3" id="KW-1185">Reference proteome</keyword>
<comment type="caution">
    <text evidence="2">The sequence shown here is derived from an EMBL/GenBank/DDBJ whole genome shotgun (WGS) entry which is preliminary data.</text>
</comment>
<evidence type="ECO:0000313" key="3">
    <source>
        <dbReference type="Proteomes" id="UP001152087"/>
    </source>
</evidence>
<sequence length="113" mass="12635">MIVYHFEHMETWMSSSFTWEKSDQIVSDPCLGPQGSGDCGCGLTKMGCDSPRGSAREGDRESQAQGRRASSSQDSRQMQPPGVGRIDRSSFWSWSRPLTRPSVSLCLPRLYLM</sequence>
<dbReference type="AlphaFoldDB" id="A0A9W8RJ68"/>
<evidence type="ECO:0000313" key="2">
    <source>
        <dbReference type="EMBL" id="KAJ4197699.1"/>
    </source>
</evidence>
<organism evidence="2 3">
    <name type="scientific">Fusarium falciforme</name>
    <dbReference type="NCBI Taxonomy" id="195108"/>
    <lineage>
        <taxon>Eukaryota</taxon>
        <taxon>Fungi</taxon>
        <taxon>Dikarya</taxon>
        <taxon>Ascomycota</taxon>
        <taxon>Pezizomycotina</taxon>
        <taxon>Sordariomycetes</taxon>
        <taxon>Hypocreomycetidae</taxon>
        <taxon>Hypocreales</taxon>
        <taxon>Nectriaceae</taxon>
        <taxon>Fusarium</taxon>
        <taxon>Fusarium solani species complex</taxon>
    </lineage>
</organism>